<dbReference type="AlphaFoldDB" id="A0A9D4ZE70"/>
<evidence type="ECO:0000313" key="2">
    <source>
        <dbReference type="Proteomes" id="UP000886520"/>
    </source>
</evidence>
<evidence type="ECO:0000313" key="1">
    <source>
        <dbReference type="EMBL" id="KAI5070822.1"/>
    </source>
</evidence>
<accession>A0A9D4ZE70</accession>
<keyword evidence="2" id="KW-1185">Reference proteome</keyword>
<name>A0A9D4ZE70_ADICA</name>
<organism evidence="1 2">
    <name type="scientific">Adiantum capillus-veneris</name>
    <name type="common">Maidenhair fern</name>
    <dbReference type="NCBI Taxonomy" id="13818"/>
    <lineage>
        <taxon>Eukaryota</taxon>
        <taxon>Viridiplantae</taxon>
        <taxon>Streptophyta</taxon>
        <taxon>Embryophyta</taxon>
        <taxon>Tracheophyta</taxon>
        <taxon>Polypodiopsida</taxon>
        <taxon>Polypodiidae</taxon>
        <taxon>Polypodiales</taxon>
        <taxon>Pteridineae</taxon>
        <taxon>Pteridaceae</taxon>
        <taxon>Vittarioideae</taxon>
        <taxon>Adiantum</taxon>
    </lineage>
</organism>
<comment type="caution">
    <text evidence="1">The sequence shown here is derived from an EMBL/GenBank/DDBJ whole genome shotgun (WGS) entry which is preliminary data.</text>
</comment>
<proteinExistence type="predicted"/>
<gene>
    <name evidence="1" type="ORF">GOP47_0015165</name>
</gene>
<dbReference type="Proteomes" id="UP000886520">
    <property type="component" value="Chromosome 14"/>
</dbReference>
<dbReference type="EMBL" id="JABFUD020000014">
    <property type="protein sequence ID" value="KAI5070822.1"/>
    <property type="molecule type" value="Genomic_DNA"/>
</dbReference>
<dbReference type="OrthoDB" id="1977235at2759"/>
<protein>
    <submittedName>
        <fullName evidence="1">Uncharacterized protein</fullName>
    </submittedName>
</protein>
<reference evidence="1" key="1">
    <citation type="submission" date="2021-01" db="EMBL/GenBank/DDBJ databases">
        <title>Adiantum capillus-veneris genome.</title>
        <authorList>
            <person name="Fang Y."/>
            <person name="Liao Q."/>
        </authorList>
    </citation>
    <scope>NUCLEOTIDE SEQUENCE</scope>
    <source>
        <strain evidence="1">H3</strain>
        <tissue evidence="1">Leaf</tissue>
    </source>
</reference>
<sequence length="161" mass="17825">MPCVNRPVEQPYLVSHDGESLLEEEAWFDCTFDLIEEQVFEDDLQELGTEVVVGQVNLSMQGVGQPCLDQHVEVHFEVSEFVCGRGELALADDSMETDTGAVYKSEAPCNKEGAANLAGDEVFEQVEALASHTPEYEKVALEPFREGLDTGLQREQVCLPM</sequence>